<dbReference type="EMBL" id="PQFF01000140">
    <property type="protein sequence ID" value="RHZ79293.1"/>
    <property type="molecule type" value="Genomic_DNA"/>
</dbReference>
<evidence type="ECO:0000313" key="3">
    <source>
        <dbReference type="Proteomes" id="UP000266861"/>
    </source>
</evidence>
<sequence>MENINFAVETEQGFKLHGTLHLKNETLCDDIIIFCHGLLNTRNSNIIQSVINRIKLSSVSFDFQGNGESEGMTNFGNYAEEVENLRCIISYVRSTLKRKVLCICGHSKGAIVVLMYGSKFNDVPLIINISGRYDHSPNPPYFTSEQIDQLRTTGSFVLCKFGLKKDRDYVIRQEEFDTRKQLDMLCVKNIDKQKVRVLTVHGSKDDTCPVEGAHAYHRLIGPEPYHKLIIIPDANHSFNNVEHQKTMAMQIQSWISENLSFNTRL</sequence>
<accession>A0A397J2H1</accession>
<keyword evidence="3" id="KW-1185">Reference proteome</keyword>
<dbReference type="Gene3D" id="3.40.50.1820">
    <property type="entry name" value="alpha/beta hydrolase"/>
    <property type="match status" value="1"/>
</dbReference>
<evidence type="ECO:0000259" key="1">
    <source>
        <dbReference type="Pfam" id="PF12146"/>
    </source>
</evidence>
<organism evidence="2 3">
    <name type="scientific">Diversispora epigaea</name>
    <dbReference type="NCBI Taxonomy" id="1348612"/>
    <lineage>
        <taxon>Eukaryota</taxon>
        <taxon>Fungi</taxon>
        <taxon>Fungi incertae sedis</taxon>
        <taxon>Mucoromycota</taxon>
        <taxon>Glomeromycotina</taxon>
        <taxon>Glomeromycetes</taxon>
        <taxon>Diversisporales</taxon>
        <taxon>Diversisporaceae</taxon>
        <taxon>Diversispora</taxon>
    </lineage>
</organism>
<name>A0A397J2H1_9GLOM</name>
<dbReference type="OrthoDB" id="9988524at2759"/>
<dbReference type="InterPro" id="IPR029058">
    <property type="entry name" value="AB_hydrolase_fold"/>
</dbReference>
<dbReference type="Proteomes" id="UP000266861">
    <property type="component" value="Unassembled WGS sequence"/>
</dbReference>
<proteinExistence type="predicted"/>
<reference evidence="2 3" key="1">
    <citation type="submission" date="2018-08" db="EMBL/GenBank/DDBJ databases">
        <title>Genome and evolution of the arbuscular mycorrhizal fungus Diversispora epigaea (formerly Glomus versiforme) and its bacterial endosymbionts.</title>
        <authorList>
            <person name="Sun X."/>
            <person name="Fei Z."/>
            <person name="Harrison M."/>
        </authorList>
    </citation>
    <scope>NUCLEOTIDE SEQUENCE [LARGE SCALE GENOMIC DNA]</scope>
    <source>
        <strain evidence="2 3">IT104</strain>
    </source>
</reference>
<dbReference type="Pfam" id="PF12146">
    <property type="entry name" value="Hydrolase_4"/>
    <property type="match status" value="1"/>
</dbReference>
<dbReference type="SUPFAM" id="SSF53474">
    <property type="entry name" value="alpha/beta-Hydrolases"/>
    <property type="match status" value="1"/>
</dbReference>
<dbReference type="PANTHER" id="PTHR42886:SF53">
    <property type="entry name" value="ALPHA_BETA-HYDROLASES SUPERFAMILY PROTEIN"/>
    <property type="match status" value="1"/>
</dbReference>
<evidence type="ECO:0000313" key="2">
    <source>
        <dbReference type="EMBL" id="RHZ79293.1"/>
    </source>
</evidence>
<dbReference type="STRING" id="1348612.A0A397J2H1"/>
<dbReference type="AlphaFoldDB" id="A0A397J2H1"/>
<gene>
    <name evidence="2" type="ORF">Glove_149g138</name>
</gene>
<dbReference type="PANTHER" id="PTHR42886">
    <property type="entry name" value="RE40534P-RELATED"/>
    <property type="match status" value="1"/>
</dbReference>
<comment type="caution">
    <text evidence="2">The sequence shown here is derived from an EMBL/GenBank/DDBJ whole genome shotgun (WGS) entry which is preliminary data.</text>
</comment>
<dbReference type="InterPro" id="IPR022742">
    <property type="entry name" value="Hydrolase_4"/>
</dbReference>
<feature type="domain" description="Serine aminopeptidase S33" evidence="1">
    <location>
        <begin position="31"/>
        <end position="189"/>
    </location>
</feature>
<protein>
    <recommendedName>
        <fullName evidence="1">Serine aminopeptidase S33 domain-containing protein</fullName>
    </recommendedName>
</protein>